<keyword evidence="1" id="KW-0812">Transmembrane</keyword>
<keyword evidence="1" id="KW-0472">Membrane</keyword>
<name>A0AAW0D3Q1_9AGAR</name>
<feature type="transmembrane region" description="Helical" evidence="1">
    <location>
        <begin position="115"/>
        <end position="135"/>
    </location>
</feature>
<evidence type="ECO:0000256" key="1">
    <source>
        <dbReference type="SAM" id="Phobius"/>
    </source>
</evidence>
<organism evidence="2 3">
    <name type="scientific">Favolaschia claudopus</name>
    <dbReference type="NCBI Taxonomy" id="2862362"/>
    <lineage>
        <taxon>Eukaryota</taxon>
        <taxon>Fungi</taxon>
        <taxon>Dikarya</taxon>
        <taxon>Basidiomycota</taxon>
        <taxon>Agaricomycotina</taxon>
        <taxon>Agaricomycetes</taxon>
        <taxon>Agaricomycetidae</taxon>
        <taxon>Agaricales</taxon>
        <taxon>Marasmiineae</taxon>
        <taxon>Mycenaceae</taxon>
        <taxon>Favolaschia</taxon>
    </lineage>
</organism>
<accession>A0AAW0D3Q1</accession>
<dbReference type="AlphaFoldDB" id="A0AAW0D3Q1"/>
<proteinExistence type="predicted"/>
<protein>
    <submittedName>
        <fullName evidence="2">Uncharacterized protein</fullName>
    </submittedName>
</protein>
<keyword evidence="1" id="KW-1133">Transmembrane helix</keyword>
<dbReference type="Proteomes" id="UP001362999">
    <property type="component" value="Unassembled WGS sequence"/>
</dbReference>
<reference evidence="2 3" key="1">
    <citation type="journal article" date="2024" name="J Genomics">
        <title>Draft genome sequencing and assembly of Favolaschia claudopus CIRM-BRFM 2984 isolated from oak limbs.</title>
        <authorList>
            <person name="Navarro D."/>
            <person name="Drula E."/>
            <person name="Chaduli D."/>
            <person name="Cazenave R."/>
            <person name="Ahrendt S."/>
            <person name="Wang J."/>
            <person name="Lipzen A."/>
            <person name="Daum C."/>
            <person name="Barry K."/>
            <person name="Grigoriev I.V."/>
            <person name="Favel A."/>
            <person name="Rosso M.N."/>
            <person name="Martin F."/>
        </authorList>
    </citation>
    <scope>NUCLEOTIDE SEQUENCE [LARGE SCALE GENOMIC DNA]</scope>
    <source>
        <strain evidence="2 3">CIRM-BRFM 2984</strain>
    </source>
</reference>
<feature type="transmembrane region" description="Helical" evidence="1">
    <location>
        <begin position="30"/>
        <end position="49"/>
    </location>
</feature>
<evidence type="ECO:0000313" key="3">
    <source>
        <dbReference type="Proteomes" id="UP001362999"/>
    </source>
</evidence>
<sequence>MLLTELFVSVVMIIRVYALYNNIRVLWSLVGIGICLMALTVWSVMVGQHGHPITVLPGCHLSIVQSASYHLAISWECLFVFDSIIFGLTIYNGYSTRRAAGHVEMPIHKLMVRDGALYFVAMALANSASIITFLVRGSLLPGSLAVQPEIQGRTDVA</sequence>
<feature type="transmembrane region" description="Helical" evidence="1">
    <location>
        <begin position="69"/>
        <end position="94"/>
    </location>
</feature>
<keyword evidence="3" id="KW-1185">Reference proteome</keyword>
<evidence type="ECO:0000313" key="2">
    <source>
        <dbReference type="EMBL" id="KAK7046389.1"/>
    </source>
</evidence>
<gene>
    <name evidence="2" type="ORF">R3P38DRAFT_69967</name>
</gene>
<dbReference type="EMBL" id="JAWWNJ010000010">
    <property type="protein sequence ID" value="KAK7046389.1"/>
    <property type="molecule type" value="Genomic_DNA"/>
</dbReference>
<comment type="caution">
    <text evidence="2">The sequence shown here is derived from an EMBL/GenBank/DDBJ whole genome shotgun (WGS) entry which is preliminary data.</text>
</comment>